<accession>A0A2W5A1X4</accession>
<organism evidence="3 4">
    <name type="scientific">Micavibrio aeruginosavorus</name>
    <dbReference type="NCBI Taxonomy" id="349221"/>
    <lineage>
        <taxon>Bacteria</taxon>
        <taxon>Pseudomonadati</taxon>
        <taxon>Bdellovibrionota</taxon>
        <taxon>Bdellovibrionia</taxon>
        <taxon>Bdellovibrionales</taxon>
        <taxon>Pseudobdellovibrionaceae</taxon>
        <taxon>Micavibrio</taxon>
    </lineage>
</organism>
<gene>
    <name evidence="3" type="ORF">DI626_06535</name>
</gene>
<dbReference type="AlphaFoldDB" id="A0A2W5A1X4"/>
<dbReference type="SUPFAM" id="SSF50249">
    <property type="entry name" value="Nucleic acid-binding proteins"/>
    <property type="match status" value="1"/>
</dbReference>
<dbReference type="PANTHER" id="PTHR11252:SF0">
    <property type="entry name" value="POLYRIBONUCLEOTIDE NUCLEOTIDYLTRANSFERASE 1, MITOCHONDRIAL"/>
    <property type="match status" value="1"/>
</dbReference>
<keyword evidence="3" id="KW-0808">Transferase</keyword>
<dbReference type="FunFam" id="2.40.50.140:FF:000107">
    <property type="entry name" value="Polyribonucleotide nucleotidyltransferase"/>
    <property type="match status" value="1"/>
</dbReference>
<feature type="region of interest" description="Disordered" evidence="1">
    <location>
        <begin position="100"/>
        <end position="127"/>
    </location>
</feature>
<dbReference type="CDD" id="cd04472">
    <property type="entry name" value="S1_PNPase"/>
    <property type="match status" value="1"/>
</dbReference>
<dbReference type="Pfam" id="PF00575">
    <property type="entry name" value="S1"/>
    <property type="match status" value="1"/>
</dbReference>
<protein>
    <submittedName>
        <fullName evidence="3">Polyribonucleotide nucleotidyltransferase</fullName>
    </submittedName>
</protein>
<dbReference type="InterPro" id="IPR003029">
    <property type="entry name" value="S1_domain"/>
</dbReference>
<dbReference type="Gene3D" id="2.40.50.140">
    <property type="entry name" value="Nucleic acid-binding proteins"/>
    <property type="match status" value="1"/>
</dbReference>
<feature type="non-terminal residue" evidence="3">
    <location>
        <position position="1"/>
    </location>
</feature>
<dbReference type="GO" id="GO:0005829">
    <property type="term" value="C:cytosol"/>
    <property type="evidence" value="ECO:0007669"/>
    <property type="project" value="TreeGrafter"/>
</dbReference>
<reference evidence="3 4" key="1">
    <citation type="submission" date="2017-08" db="EMBL/GenBank/DDBJ databases">
        <title>Infants hospitalized years apart are colonized by the same room-sourced microbial strains.</title>
        <authorList>
            <person name="Brooks B."/>
            <person name="Olm M.R."/>
            <person name="Firek B.A."/>
            <person name="Baker R."/>
            <person name="Thomas B.C."/>
            <person name="Morowitz M.J."/>
            <person name="Banfield J.F."/>
        </authorList>
    </citation>
    <scope>NUCLEOTIDE SEQUENCE [LARGE SCALE GENOMIC DNA]</scope>
    <source>
        <strain evidence="3">S2_018_000_R2_104</strain>
    </source>
</reference>
<dbReference type="InterPro" id="IPR012162">
    <property type="entry name" value="PNPase"/>
</dbReference>
<name>A0A2W5A1X4_9BACT</name>
<dbReference type="GO" id="GO:0000175">
    <property type="term" value="F:3'-5'-RNA exonuclease activity"/>
    <property type="evidence" value="ECO:0007669"/>
    <property type="project" value="TreeGrafter"/>
</dbReference>
<evidence type="ECO:0000259" key="2">
    <source>
        <dbReference type="PROSITE" id="PS50126"/>
    </source>
</evidence>
<dbReference type="Proteomes" id="UP000249557">
    <property type="component" value="Unassembled WGS sequence"/>
</dbReference>
<evidence type="ECO:0000313" key="4">
    <source>
        <dbReference type="Proteomes" id="UP000249557"/>
    </source>
</evidence>
<dbReference type="GO" id="GO:0006402">
    <property type="term" value="P:mRNA catabolic process"/>
    <property type="evidence" value="ECO:0007669"/>
    <property type="project" value="InterPro"/>
</dbReference>
<proteinExistence type="predicted"/>
<evidence type="ECO:0000313" key="3">
    <source>
        <dbReference type="EMBL" id="PZO86459.1"/>
    </source>
</evidence>
<dbReference type="PROSITE" id="PS50126">
    <property type="entry name" value="S1"/>
    <property type="match status" value="1"/>
</dbReference>
<feature type="domain" description="S1 motif" evidence="2">
    <location>
        <begin position="34"/>
        <end position="102"/>
    </location>
</feature>
<evidence type="ECO:0000256" key="1">
    <source>
        <dbReference type="SAM" id="MobiDB-lite"/>
    </source>
</evidence>
<dbReference type="SMART" id="SM00316">
    <property type="entry name" value="S1"/>
    <property type="match status" value="1"/>
</dbReference>
<dbReference type="PANTHER" id="PTHR11252">
    <property type="entry name" value="POLYRIBONUCLEOTIDE NUCLEOTIDYLTRANSFERASE"/>
    <property type="match status" value="1"/>
</dbReference>
<sequence length="127" mass="13879">IDDDGSVKVSAISQAAIDKAVDWIKGITDEPEVNKVYKGKVVKIVDFGAFVNFMGGKDGLVHISELADQRVAKTTDVVSEGQEVKVMVVGFDDRGKIKLSMKRVDQETGEPREVPERKKKESSEDAA</sequence>
<dbReference type="GO" id="GO:0003723">
    <property type="term" value="F:RNA binding"/>
    <property type="evidence" value="ECO:0007669"/>
    <property type="project" value="InterPro"/>
</dbReference>
<dbReference type="EMBL" id="QFNK01000117">
    <property type="protein sequence ID" value="PZO86459.1"/>
    <property type="molecule type" value="Genomic_DNA"/>
</dbReference>
<dbReference type="GO" id="GO:0004654">
    <property type="term" value="F:polyribonucleotide nucleotidyltransferase activity"/>
    <property type="evidence" value="ECO:0007669"/>
    <property type="project" value="InterPro"/>
</dbReference>
<comment type="caution">
    <text evidence="3">The sequence shown here is derived from an EMBL/GenBank/DDBJ whole genome shotgun (WGS) entry which is preliminary data.</text>
</comment>
<dbReference type="InterPro" id="IPR012340">
    <property type="entry name" value="NA-bd_OB-fold"/>
</dbReference>